<dbReference type="EMBL" id="LGTL01000002">
    <property type="protein sequence ID" value="KPA84965.1"/>
    <property type="molecule type" value="Genomic_DNA"/>
</dbReference>
<dbReference type="OrthoDB" id="266456at2759"/>
<feature type="compositionally biased region" description="Polar residues" evidence="1">
    <location>
        <begin position="554"/>
        <end position="564"/>
    </location>
</feature>
<feature type="region of interest" description="Disordered" evidence="1">
    <location>
        <begin position="327"/>
        <end position="355"/>
    </location>
</feature>
<feature type="region of interest" description="Disordered" evidence="1">
    <location>
        <begin position="540"/>
        <end position="570"/>
    </location>
</feature>
<comment type="caution">
    <text evidence="2">The sequence shown here is derived from an EMBL/GenBank/DDBJ whole genome shotgun (WGS) entry which is preliminary data.</text>
</comment>
<feature type="compositionally biased region" description="Low complexity" evidence="1">
    <location>
        <begin position="673"/>
        <end position="682"/>
    </location>
</feature>
<organism evidence="2 3">
    <name type="scientific">Leptomonas pyrrhocoris</name>
    <name type="common">Firebug parasite</name>
    <dbReference type="NCBI Taxonomy" id="157538"/>
    <lineage>
        <taxon>Eukaryota</taxon>
        <taxon>Discoba</taxon>
        <taxon>Euglenozoa</taxon>
        <taxon>Kinetoplastea</taxon>
        <taxon>Metakinetoplastina</taxon>
        <taxon>Trypanosomatida</taxon>
        <taxon>Trypanosomatidae</taxon>
        <taxon>Leishmaniinae</taxon>
        <taxon>Leptomonas</taxon>
    </lineage>
</organism>
<protein>
    <submittedName>
        <fullName evidence="2">Uncharacterized protein</fullName>
    </submittedName>
</protein>
<accession>A0A0N0DZ73</accession>
<reference evidence="2 3" key="1">
    <citation type="submission" date="2015-07" db="EMBL/GenBank/DDBJ databases">
        <title>High-quality genome of monoxenous trypanosomatid Leptomonas pyrrhocoris.</title>
        <authorList>
            <person name="Flegontov P."/>
            <person name="Butenko A."/>
            <person name="Firsov S."/>
            <person name="Vlcek C."/>
            <person name="Logacheva M.D."/>
            <person name="Field M."/>
            <person name="Filatov D."/>
            <person name="Flegontova O."/>
            <person name="Gerasimov E."/>
            <person name="Jackson A.P."/>
            <person name="Kelly S."/>
            <person name="Opperdoes F."/>
            <person name="O'Reilly A."/>
            <person name="Votypka J."/>
            <person name="Yurchenko V."/>
            <person name="Lukes J."/>
        </authorList>
    </citation>
    <scope>NUCLEOTIDE SEQUENCE [LARGE SCALE GENOMIC DNA]</scope>
    <source>
        <strain evidence="2">H10</strain>
    </source>
</reference>
<evidence type="ECO:0000256" key="1">
    <source>
        <dbReference type="SAM" id="MobiDB-lite"/>
    </source>
</evidence>
<proteinExistence type="predicted"/>
<feature type="compositionally biased region" description="Low complexity" evidence="1">
    <location>
        <begin position="327"/>
        <end position="352"/>
    </location>
</feature>
<dbReference type="GeneID" id="26901699"/>
<sequence length="801" mass="81644">MDVPVTSVGSIDDSRGLTTPECDSIEVKRTAASRWASVREALEACLDPLFLAGQSSVKDDAIVEELVQLLDTSLTAHVPALAGLSFLQPFFSGSTRSERLDAVLGAARASNKLMLRDDLPVPSSSAFMLSVDEAEAACLRVGPRSHAEGVNRSVLSLERKPHSTAADSEGALRGFTLSQLQASVPQHRIVKTEWADSPCAVRVVFVSPVAADRAYAVWRAHAPHVDVRVTRVGGAPTGKALPVPPRPAAAAVGAAATTVPAVPAPRTALKCPRVVGEVLSCPSSCGNFTEVVTGTMGTLAAAPRAAVPVPRPPPAIDAVLPSSAKSGVSAAVSSDPSTTSTTPSPESSTTKSKFNMNATPFLPKSVLEAQLAAATAAVAAVAAVGGSPAVGWLPRGSRPRRTPGCEEVGGAVMDTSEALANQMLMDSSSGWMYPGLDPYKGPAWANKFTALDGWAAEGNAAAAANGSAVCNGDMPSLSSTYSLRGAAPVMPGRPRAVGGDLPVAPCALGDSPNPKEQKPACAVQTRADLYQPPPMAMSPPLEQVGIYGAHSSPPALTSPANLSTSRRHRHDPYSPTGFVLCSESSCASSLSHLAGNGAVTPAANKLLVAGCLAGEKVPANFVFEDPLIKASARRRERRRQAQKEEGETPTSSSEADSSSTNLDGLRSPRAEEGCSSSSGSTGDAMEQGNHGFAAYHETMATTPEMAAAATTTVAAAADGADAAAGSHAAAPKSYAEALRLKSKAAPAAAVVAAKSPEPRKEKAGKATAAAAEKKTGAAASKAAAVSAVKPLAKPNKMAVVA</sequence>
<evidence type="ECO:0000313" key="2">
    <source>
        <dbReference type="EMBL" id="KPA84965.1"/>
    </source>
</evidence>
<keyword evidence="3" id="KW-1185">Reference proteome</keyword>
<dbReference type="Proteomes" id="UP000037923">
    <property type="component" value="Unassembled WGS sequence"/>
</dbReference>
<dbReference type="RefSeq" id="XP_015663404.1">
    <property type="nucleotide sequence ID" value="XM_015797884.1"/>
</dbReference>
<evidence type="ECO:0000313" key="3">
    <source>
        <dbReference type="Proteomes" id="UP000037923"/>
    </source>
</evidence>
<name>A0A0N0DZ73_LEPPY</name>
<dbReference type="VEuPathDB" id="TriTrypDB:LpyrH10_02_3780"/>
<dbReference type="AlphaFoldDB" id="A0A0N0DZ73"/>
<feature type="region of interest" description="Disordered" evidence="1">
    <location>
        <begin position="632"/>
        <end position="688"/>
    </location>
</feature>
<gene>
    <name evidence="2" type="ORF">ABB37_01404</name>
</gene>
<dbReference type="OMA" id="HRHDPYS"/>